<evidence type="ECO:0000313" key="1">
    <source>
        <dbReference type="EMBL" id="RRT47279.1"/>
    </source>
</evidence>
<sequence>MAGEVATVREAQRRCCARLKQVLETSLISDGAVVHGAREQGSEQWRQRRERAGRSSWAVGSSWRLRSGVGKQQRRQHQDERKIGRWDVVGSYNLRLEDNNDDSTR</sequence>
<dbReference type="Proteomes" id="UP000287651">
    <property type="component" value="Unassembled WGS sequence"/>
</dbReference>
<name>A0A426Y697_ENSVE</name>
<accession>A0A426Y697</accession>
<organism evidence="1 2">
    <name type="scientific">Ensete ventricosum</name>
    <name type="common">Abyssinian banana</name>
    <name type="synonym">Musa ensete</name>
    <dbReference type="NCBI Taxonomy" id="4639"/>
    <lineage>
        <taxon>Eukaryota</taxon>
        <taxon>Viridiplantae</taxon>
        <taxon>Streptophyta</taxon>
        <taxon>Embryophyta</taxon>
        <taxon>Tracheophyta</taxon>
        <taxon>Spermatophyta</taxon>
        <taxon>Magnoliopsida</taxon>
        <taxon>Liliopsida</taxon>
        <taxon>Zingiberales</taxon>
        <taxon>Musaceae</taxon>
        <taxon>Ensete</taxon>
    </lineage>
</organism>
<proteinExistence type="predicted"/>
<reference evidence="1 2" key="1">
    <citation type="journal article" date="2014" name="Agronomy (Basel)">
        <title>A Draft Genome Sequence for Ensete ventricosum, the Drought-Tolerant Tree Against Hunger.</title>
        <authorList>
            <person name="Harrison J."/>
            <person name="Moore K.A."/>
            <person name="Paszkiewicz K."/>
            <person name="Jones T."/>
            <person name="Grant M."/>
            <person name="Ambacheew D."/>
            <person name="Muzemil S."/>
            <person name="Studholme D.J."/>
        </authorList>
    </citation>
    <scope>NUCLEOTIDE SEQUENCE [LARGE SCALE GENOMIC DNA]</scope>
</reference>
<dbReference type="EMBL" id="AMZH03014648">
    <property type="protein sequence ID" value="RRT47279.1"/>
    <property type="molecule type" value="Genomic_DNA"/>
</dbReference>
<evidence type="ECO:0000313" key="2">
    <source>
        <dbReference type="Proteomes" id="UP000287651"/>
    </source>
</evidence>
<gene>
    <name evidence="1" type="ORF">B296_00039119</name>
</gene>
<dbReference type="AlphaFoldDB" id="A0A426Y697"/>
<protein>
    <submittedName>
        <fullName evidence="1">Uncharacterized protein</fullName>
    </submittedName>
</protein>
<comment type="caution">
    <text evidence="1">The sequence shown here is derived from an EMBL/GenBank/DDBJ whole genome shotgun (WGS) entry which is preliminary data.</text>
</comment>